<protein>
    <submittedName>
        <fullName evidence="2">Uncharacterized protein</fullName>
    </submittedName>
</protein>
<keyword evidence="1" id="KW-1133">Transmembrane helix</keyword>
<proteinExistence type="predicted"/>
<reference evidence="2" key="2">
    <citation type="journal article" date="2019" name="Int. J. Syst. Evol. Microbiol.">
        <title>Streptacidiphilus bronchialis sp. nov., a ciprofloxacin-resistant bacterium from a human clinical specimen; reclassification of Streptomyces griseoplanus as Streptacidiphilus griseoplanus comb. nov. and emended description of the genus Streptacidiphilus.</title>
        <authorList>
            <person name="Nouioui I."/>
            <person name="Klenk H.P."/>
            <person name="Igual J.M."/>
            <person name="Gulvik C.A."/>
            <person name="Lasker B.A."/>
            <person name="McQuiston J.R."/>
        </authorList>
    </citation>
    <scope>NUCLEOTIDE SEQUENCE</scope>
    <source>
        <strain evidence="2">DSM 106435</strain>
    </source>
</reference>
<organism evidence="2 3">
    <name type="scientific">Peterkaempfera bronchialis</name>
    <dbReference type="NCBI Taxonomy" id="2126346"/>
    <lineage>
        <taxon>Bacteria</taxon>
        <taxon>Bacillati</taxon>
        <taxon>Actinomycetota</taxon>
        <taxon>Actinomycetes</taxon>
        <taxon>Kitasatosporales</taxon>
        <taxon>Streptomycetaceae</taxon>
        <taxon>Peterkaempfera</taxon>
    </lineage>
</organism>
<reference evidence="2" key="1">
    <citation type="submission" date="2018-07" db="EMBL/GenBank/DDBJ databases">
        <authorList>
            <person name="Batra D."/>
            <person name="Gulvik C.A."/>
        </authorList>
    </citation>
    <scope>NUCLEOTIDE SEQUENCE</scope>
    <source>
        <strain evidence="2">DSM 106435</strain>
    </source>
</reference>
<keyword evidence="1" id="KW-0472">Membrane</keyword>
<evidence type="ECO:0000256" key="1">
    <source>
        <dbReference type="SAM" id="Phobius"/>
    </source>
</evidence>
<gene>
    <name evidence="2" type="ORF">C7M71_029835</name>
</gene>
<keyword evidence="3" id="KW-1185">Reference proteome</keyword>
<dbReference type="AlphaFoldDB" id="A0A345T4Q5"/>
<dbReference type="EMBL" id="CP031264">
    <property type="protein sequence ID" value="AXI80960.1"/>
    <property type="molecule type" value="Genomic_DNA"/>
</dbReference>
<feature type="transmembrane region" description="Helical" evidence="1">
    <location>
        <begin position="53"/>
        <end position="75"/>
    </location>
</feature>
<accession>A0A345T4Q5</accession>
<dbReference type="KEGG" id="stri:C7M71_029835"/>
<evidence type="ECO:0000313" key="3">
    <source>
        <dbReference type="Proteomes" id="UP000249340"/>
    </source>
</evidence>
<dbReference type="Proteomes" id="UP000249340">
    <property type="component" value="Chromosome"/>
</dbReference>
<name>A0A345T4Q5_9ACTN</name>
<keyword evidence="1" id="KW-0812">Transmembrane</keyword>
<evidence type="ECO:0000313" key="2">
    <source>
        <dbReference type="EMBL" id="AXI80960.1"/>
    </source>
</evidence>
<sequence length="126" mass="13642">MVDRCAPQESAYYDLMADAFFTRRPVPLRPGRRRPRAAGFGLAEGAALSGAAFLYNVLLAACVAGLAVLTLAVHCCHPWWARPRRAIGLGELGADPRRRLLGRGRLPAEPALDAAELYCGITGRLR</sequence>